<keyword evidence="2" id="KW-1185">Reference proteome</keyword>
<proteinExistence type="predicted"/>
<evidence type="ECO:0000313" key="2">
    <source>
        <dbReference type="Proteomes" id="UP000199399"/>
    </source>
</evidence>
<dbReference type="AlphaFoldDB" id="A0A1G7Z5B5"/>
<organism evidence="1 2">
    <name type="scientific">Sulfitobacter delicatus</name>
    <dbReference type="NCBI Taxonomy" id="218672"/>
    <lineage>
        <taxon>Bacteria</taxon>
        <taxon>Pseudomonadati</taxon>
        <taxon>Pseudomonadota</taxon>
        <taxon>Alphaproteobacteria</taxon>
        <taxon>Rhodobacterales</taxon>
        <taxon>Roseobacteraceae</taxon>
        <taxon>Sulfitobacter</taxon>
    </lineage>
</organism>
<dbReference type="Proteomes" id="UP000199399">
    <property type="component" value="Unassembled WGS sequence"/>
</dbReference>
<protein>
    <submittedName>
        <fullName evidence="1">Uncharacterized protein</fullName>
    </submittedName>
</protein>
<name>A0A1G7Z5B5_9RHOB</name>
<reference evidence="2" key="1">
    <citation type="submission" date="2016-10" db="EMBL/GenBank/DDBJ databases">
        <authorList>
            <person name="Varghese N."/>
            <person name="Submissions S."/>
        </authorList>
    </citation>
    <scope>NUCLEOTIDE SEQUENCE [LARGE SCALE GENOMIC DNA]</scope>
    <source>
        <strain evidence="2">DSM 16477</strain>
    </source>
</reference>
<dbReference type="EMBL" id="FNBP01000019">
    <property type="protein sequence ID" value="SDH03775.1"/>
    <property type="molecule type" value="Genomic_DNA"/>
</dbReference>
<gene>
    <name evidence="1" type="ORF">SAMN04489759_1197</name>
</gene>
<sequence length="80" mass="8958">MVSCAFQMRSYLRFANLIYADRYKALGEKSPSMMHTGGYRMTTVDLQSAYKMTTVGPHRMASNGPQFELLPICWTGSGVV</sequence>
<evidence type="ECO:0000313" key="1">
    <source>
        <dbReference type="EMBL" id="SDH03775.1"/>
    </source>
</evidence>
<accession>A0A1G7Z5B5</accession>